<reference evidence="2 3" key="1">
    <citation type="submission" date="2015-09" db="EMBL/GenBank/DDBJ databases">
        <title>Draft genome sequence of a Caloramator mitchellensis, a moderate thermophile from the Great Artesian Basin of Australia.</title>
        <authorList>
            <person name="Patel B.K."/>
        </authorList>
    </citation>
    <scope>NUCLEOTIDE SEQUENCE [LARGE SCALE GENOMIC DNA]</scope>
    <source>
        <strain evidence="2 3">VF08</strain>
    </source>
</reference>
<dbReference type="EC" id="2.3.1.57" evidence="2"/>
<dbReference type="SUPFAM" id="SSF55729">
    <property type="entry name" value="Acyl-CoA N-acyltransferases (Nat)"/>
    <property type="match status" value="1"/>
</dbReference>
<dbReference type="GO" id="GO:0004145">
    <property type="term" value="F:diamine N-acetyltransferase activity"/>
    <property type="evidence" value="ECO:0007669"/>
    <property type="project" value="UniProtKB-EC"/>
</dbReference>
<dbReference type="AlphaFoldDB" id="A0A0R3JV00"/>
<dbReference type="InterPro" id="IPR000182">
    <property type="entry name" value="GNAT_dom"/>
</dbReference>
<organism evidence="2 3">
    <name type="scientific">Caloramator mitchellensis</name>
    <dbReference type="NCBI Taxonomy" id="908809"/>
    <lineage>
        <taxon>Bacteria</taxon>
        <taxon>Bacillati</taxon>
        <taxon>Bacillota</taxon>
        <taxon>Clostridia</taxon>
        <taxon>Eubacteriales</taxon>
        <taxon>Clostridiaceae</taxon>
        <taxon>Caloramator</taxon>
    </lineage>
</organism>
<evidence type="ECO:0000313" key="3">
    <source>
        <dbReference type="Proteomes" id="UP000052015"/>
    </source>
</evidence>
<dbReference type="PANTHER" id="PTHR43415">
    <property type="entry name" value="SPERMIDINE N(1)-ACETYLTRANSFERASE"/>
    <property type="match status" value="1"/>
</dbReference>
<sequence length="170" mass="20204">MMLKGNKTYIRAIEMEDARILSAWLNDRETNEHLDIIYPISKRYCDNFTLEGEEHNKKVFIIENEDRKPIGLIIIDNIKWEYRNCEIGIAIYDKNFRGKGYAKDALSVVIDFIFNDMNMHLIHLRVSEENKTAIELYNKFGFVVEGMLRDRYYRNGKYHNIIIMSKIKGE</sequence>
<dbReference type="OrthoDB" id="9795206at2"/>
<dbReference type="PANTHER" id="PTHR43415:SF5">
    <property type="entry name" value="ACETYLTRANSFERASE"/>
    <property type="match status" value="1"/>
</dbReference>
<gene>
    <name evidence="2" type="primary">speG_2</name>
    <name evidence="2" type="ORF">ABG79_00690</name>
</gene>
<proteinExistence type="predicted"/>
<dbReference type="PROSITE" id="PS51186">
    <property type="entry name" value="GNAT"/>
    <property type="match status" value="1"/>
</dbReference>
<keyword evidence="2" id="KW-0012">Acyltransferase</keyword>
<dbReference type="Gene3D" id="3.40.630.30">
    <property type="match status" value="1"/>
</dbReference>
<accession>A0A0R3JV00</accession>
<dbReference type="CDD" id="cd04301">
    <property type="entry name" value="NAT_SF"/>
    <property type="match status" value="1"/>
</dbReference>
<dbReference type="STRING" id="908809.ABG79_00690"/>
<keyword evidence="2" id="KW-0808">Transferase</keyword>
<feature type="domain" description="N-acetyltransferase" evidence="1">
    <location>
        <begin position="8"/>
        <end position="169"/>
    </location>
</feature>
<keyword evidence="3" id="KW-1185">Reference proteome</keyword>
<name>A0A0R3JV00_CALMK</name>
<evidence type="ECO:0000259" key="1">
    <source>
        <dbReference type="PROSITE" id="PS51186"/>
    </source>
</evidence>
<dbReference type="InterPro" id="IPR016181">
    <property type="entry name" value="Acyl_CoA_acyltransferase"/>
</dbReference>
<dbReference type="Pfam" id="PF13302">
    <property type="entry name" value="Acetyltransf_3"/>
    <property type="match status" value="1"/>
</dbReference>
<protein>
    <submittedName>
        <fullName evidence="2">Spermidine N(1)-acetyltransferase</fullName>
        <ecNumber evidence="2">2.3.1.57</ecNumber>
    </submittedName>
</protein>
<dbReference type="EMBL" id="LKHP01000003">
    <property type="protein sequence ID" value="KRQ87352.1"/>
    <property type="molecule type" value="Genomic_DNA"/>
</dbReference>
<comment type="caution">
    <text evidence="2">The sequence shown here is derived from an EMBL/GenBank/DDBJ whole genome shotgun (WGS) entry which is preliminary data.</text>
</comment>
<dbReference type="Proteomes" id="UP000052015">
    <property type="component" value="Unassembled WGS sequence"/>
</dbReference>
<evidence type="ECO:0000313" key="2">
    <source>
        <dbReference type="EMBL" id="KRQ87352.1"/>
    </source>
</evidence>